<comment type="caution">
    <text evidence="2">The sequence shown here is derived from an EMBL/GenBank/DDBJ whole genome shotgun (WGS) entry which is preliminary data.</text>
</comment>
<organism evidence="2 3">
    <name type="scientific">Aneurinibacillus aneurinilyticus</name>
    <name type="common">Bacillus aneurinolyticus</name>
    <dbReference type="NCBI Taxonomy" id="1391"/>
    <lineage>
        <taxon>Bacteria</taxon>
        <taxon>Bacillati</taxon>
        <taxon>Bacillota</taxon>
        <taxon>Bacilli</taxon>
        <taxon>Bacillales</taxon>
        <taxon>Paenibacillaceae</taxon>
        <taxon>Aneurinibacillus group</taxon>
        <taxon>Aneurinibacillus</taxon>
    </lineage>
</organism>
<evidence type="ECO:0000259" key="1">
    <source>
        <dbReference type="Pfam" id="PF01726"/>
    </source>
</evidence>
<dbReference type="Gene3D" id="1.10.10.10">
    <property type="entry name" value="Winged helix-like DNA-binding domain superfamily/Winged helix DNA-binding domain"/>
    <property type="match status" value="1"/>
</dbReference>
<dbReference type="InterPro" id="IPR036388">
    <property type="entry name" value="WH-like_DNA-bd_sf"/>
</dbReference>
<sequence>MNQLPKRQQAIFDFIKKEVKEKDSPPTLRESGEAVSLASSSTVYSYLARLENKELIMRSPSKP</sequence>
<dbReference type="SUPFAM" id="SSF46785">
    <property type="entry name" value="Winged helix' DNA-binding domain"/>
    <property type="match status" value="1"/>
</dbReference>
<protein>
    <recommendedName>
        <fullName evidence="1">LexA repressor DNA-binding domain-containing protein</fullName>
    </recommendedName>
</protein>
<dbReference type="Proteomes" id="UP000561326">
    <property type="component" value="Unassembled WGS sequence"/>
</dbReference>
<dbReference type="Pfam" id="PF01726">
    <property type="entry name" value="LexA_DNA_bind"/>
    <property type="match status" value="1"/>
</dbReference>
<dbReference type="InterPro" id="IPR006199">
    <property type="entry name" value="LexA_DNA-bd_dom"/>
</dbReference>
<feature type="domain" description="LexA repressor DNA-binding" evidence="1">
    <location>
        <begin position="1"/>
        <end position="63"/>
    </location>
</feature>
<dbReference type="GO" id="GO:0006508">
    <property type="term" value="P:proteolysis"/>
    <property type="evidence" value="ECO:0007669"/>
    <property type="project" value="InterPro"/>
</dbReference>
<reference evidence="2 3" key="1">
    <citation type="submission" date="2020-04" db="EMBL/GenBank/DDBJ databases">
        <authorList>
            <person name="Hitch T.C.A."/>
            <person name="Wylensek D."/>
            <person name="Clavel T."/>
        </authorList>
    </citation>
    <scope>NUCLEOTIDE SEQUENCE [LARGE SCALE GENOMIC DNA]</scope>
    <source>
        <strain evidence="2 3">WB01_D5_05</strain>
    </source>
</reference>
<dbReference type="EMBL" id="JABAGO010000018">
    <property type="protein sequence ID" value="NME98804.1"/>
    <property type="molecule type" value="Genomic_DNA"/>
</dbReference>
<evidence type="ECO:0000313" key="2">
    <source>
        <dbReference type="EMBL" id="NME98804.1"/>
    </source>
</evidence>
<proteinExistence type="predicted"/>
<accession>A0A848CN76</accession>
<evidence type="ECO:0000313" key="3">
    <source>
        <dbReference type="Proteomes" id="UP000561326"/>
    </source>
</evidence>
<dbReference type="AlphaFoldDB" id="A0A848CN76"/>
<gene>
    <name evidence="2" type="ORF">HF838_11085</name>
</gene>
<dbReference type="GO" id="GO:0004252">
    <property type="term" value="F:serine-type endopeptidase activity"/>
    <property type="evidence" value="ECO:0007669"/>
    <property type="project" value="InterPro"/>
</dbReference>
<name>A0A848CN76_ANEAE</name>
<dbReference type="OrthoDB" id="1956263at2"/>
<dbReference type="InterPro" id="IPR036390">
    <property type="entry name" value="WH_DNA-bd_sf"/>
</dbReference>